<dbReference type="Proteomes" id="UP000095282">
    <property type="component" value="Unplaced"/>
</dbReference>
<dbReference type="AlphaFoldDB" id="A0A1I7UWV1"/>
<feature type="compositionally biased region" description="Basic and acidic residues" evidence="1">
    <location>
        <begin position="53"/>
        <end position="71"/>
    </location>
</feature>
<organism evidence="3 4">
    <name type="scientific">Caenorhabditis tropicalis</name>
    <dbReference type="NCBI Taxonomy" id="1561998"/>
    <lineage>
        <taxon>Eukaryota</taxon>
        <taxon>Metazoa</taxon>
        <taxon>Ecdysozoa</taxon>
        <taxon>Nematoda</taxon>
        <taxon>Chromadorea</taxon>
        <taxon>Rhabditida</taxon>
        <taxon>Rhabditina</taxon>
        <taxon>Rhabditomorpha</taxon>
        <taxon>Rhabditoidea</taxon>
        <taxon>Rhabditidae</taxon>
        <taxon>Peloderinae</taxon>
        <taxon>Caenorhabditis</taxon>
    </lineage>
</organism>
<evidence type="ECO:0000313" key="4">
    <source>
        <dbReference type="WBParaSite" id="Csp11.Scaffold630.g20142.t1"/>
    </source>
</evidence>
<protein>
    <submittedName>
        <fullName evidence="4">RxLR effector protein</fullName>
    </submittedName>
</protein>
<evidence type="ECO:0000256" key="1">
    <source>
        <dbReference type="SAM" id="MobiDB-lite"/>
    </source>
</evidence>
<evidence type="ECO:0000313" key="3">
    <source>
        <dbReference type="Proteomes" id="UP000095282"/>
    </source>
</evidence>
<sequence length="118" mass="12936">MNSLFFLASITVFAIAYGFPGHGEEEMEEGGPMNMTAEEPPMNMTGNNNGESSEEKPRERRGVSDDLKKAGSDAVSEAEAAGHDAMTKVGQWKDSGDRFDNFIRYISNESAFDQKFAT</sequence>
<evidence type="ECO:0000256" key="2">
    <source>
        <dbReference type="SAM" id="SignalP"/>
    </source>
</evidence>
<keyword evidence="2" id="KW-0732">Signal</keyword>
<dbReference type="eggNOG" id="ENOG502TJ0F">
    <property type="taxonomic scope" value="Eukaryota"/>
</dbReference>
<feature type="chain" id="PRO_5009309600" evidence="2">
    <location>
        <begin position="19"/>
        <end position="118"/>
    </location>
</feature>
<accession>A0A1I7UWV1</accession>
<reference evidence="4" key="1">
    <citation type="submission" date="2016-11" db="UniProtKB">
        <authorList>
            <consortium name="WormBaseParasite"/>
        </authorList>
    </citation>
    <scope>IDENTIFICATION</scope>
</reference>
<keyword evidence="3" id="KW-1185">Reference proteome</keyword>
<feature type="region of interest" description="Disordered" evidence="1">
    <location>
        <begin position="22"/>
        <end position="91"/>
    </location>
</feature>
<dbReference type="STRING" id="1561998.A0A1I7UWV1"/>
<feature type="signal peptide" evidence="2">
    <location>
        <begin position="1"/>
        <end position="18"/>
    </location>
</feature>
<proteinExistence type="predicted"/>
<name>A0A1I7UWV1_9PELO</name>
<dbReference type="WBParaSite" id="Csp11.Scaffold630.g20142.t1">
    <property type="protein sequence ID" value="Csp11.Scaffold630.g20142.t1"/>
    <property type="gene ID" value="Csp11.Scaffold630.g20142"/>
</dbReference>